<evidence type="ECO:0000256" key="1">
    <source>
        <dbReference type="SAM" id="MobiDB-lite"/>
    </source>
</evidence>
<proteinExistence type="predicted"/>
<feature type="region of interest" description="Disordered" evidence="1">
    <location>
        <begin position="187"/>
        <end position="208"/>
    </location>
</feature>
<accession>A0A433VCX6</accession>
<reference evidence="2" key="2">
    <citation type="journal article" date="2019" name="Genome Biol. Evol.">
        <title>Day and night: Metabolic profiles and evolutionary relationships of six axenic non-marine cyanobacteria.</title>
        <authorList>
            <person name="Will S.E."/>
            <person name="Henke P."/>
            <person name="Boedeker C."/>
            <person name="Huang S."/>
            <person name="Brinkmann H."/>
            <person name="Rohde M."/>
            <person name="Jarek M."/>
            <person name="Friedl T."/>
            <person name="Seufert S."/>
            <person name="Schumacher M."/>
            <person name="Overmann J."/>
            <person name="Neumann-Schaal M."/>
            <person name="Petersen J."/>
        </authorList>
    </citation>
    <scope>NUCLEOTIDE SEQUENCE [LARGE SCALE GENOMIC DNA]</scope>
    <source>
        <strain evidence="2">PCC 7102</strain>
    </source>
</reference>
<sequence>MNLSAAVQQLEIPVSELKAICHALDIPIADNSISDDNFQKVQAFITACKERSCSFSEGIQELLRLKTEAQAQQQTMGARFNLDEFFRQRIGVDPQVIKPGSYHYDLYQLLLKSHSISQVGYTLFREAFLRQTQDLILNGVEESEITHNQTVGGFGAAFESIENQFEQNFLGTSVNWGEEEHPVLAAAKQTSLPSAKKTTTSTSHVSKK</sequence>
<protein>
    <submittedName>
        <fullName evidence="2">Uncharacterized protein</fullName>
    </submittedName>
</protein>
<dbReference type="Proteomes" id="UP000271624">
    <property type="component" value="Unassembled WGS sequence"/>
</dbReference>
<organism evidence="2 3">
    <name type="scientific">Dulcicalothrix desertica PCC 7102</name>
    <dbReference type="NCBI Taxonomy" id="232991"/>
    <lineage>
        <taxon>Bacteria</taxon>
        <taxon>Bacillati</taxon>
        <taxon>Cyanobacteriota</taxon>
        <taxon>Cyanophyceae</taxon>
        <taxon>Nostocales</taxon>
        <taxon>Calotrichaceae</taxon>
        <taxon>Dulcicalothrix</taxon>
    </lineage>
</organism>
<dbReference type="RefSeq" id="WP_127083171.1">
    <property type="nucleotide sequence ID" value="NZ_RSCL01000012.1"/>
</dbReference>
<dbReference type="OrthoDB" id="512192at2"/>
<feature type="compositionally biased region" description="Low complexity" evidence="1">
    <location>
        <begin position="190"/>
        <end position="208"/>
    </location>
</feature>
<name>A0A433VCX6_9CYAN</name>
<evidence type="ECO:0000313" key="2">
    <source>
        <dbReference type="EMBL" id="RUT03897.1"/>
    </source>
</evidence>
<comment type="caution">
    <text evidence="2">The sequence shown here is derived from an EMBL/GenBank/DDBJ whole genome shotgun (WGS) entry which is preliminary data.</text>
</comment>
<evidence type="ECO:0000313" key="3">
    <source>
        <dbReference type="Proteomes" id="UP000271624"/>
    </source>
</evidence>
<keyword evidence="3" id="KW-1185">Reference proteome</keyword>
<dbReference type="AlphaFoldDB" id="A0A433VCX6"/>
<dbReference type="EMBL" id="RSCL01000012">
    <property type="protein sequence ID" value="RUT03897.1"/>
    <property type="molecule type" value="Genomic_DNA"/>
</dbReference>
<reference evidence="2" key="1">
    <citation type="submission" date="2018-12" db="EMBL/GenBank/DDBJ databases">
        <authorList>
            <person name="Will S."/>
            <person name="Neumann-Schaal M."/>
            <person name="Henke P."/>
        </authorList>
    </citation>
    <scope>NUCLEOTIDE SEQUENCE</scope>
    <source>
        <strain evidence="2">PCC 7102</strain>
    </source>
</reference>
<gene>
    <name evidence="2" type="ORF">DSM106972_048110</name>
</gene>